<name>A0ABS4AVA6_9PROT</name>
<keyword evidence="4" id="KW-1185">Reference proteome</keyword>
<evidence type="ECO:0000256" key="2">
    <source>
        <dbReference type="SAM" id="SignalP"/>
    </source>
</evidence>
<dbReference type="Gene3D" id="3.40.190.10">
    <property type="entry name" value="Periplasmic binding protein-like II"/>
    <property type="match status" value="1"/>
</dbReference>
<keyword evidence="2" id="KW-0732">Signal</keyword>
<dbReference type="PANTHER" id="PTHR42928">
    <property type="entry name" value="TRICARBOXYLATE-BINDING PROTEIN"/>
    <property type="match status" value="1"/>
</dbReference>
<evidence type="ECO:0000313" key="3">
    <source>
        <dbReference type="EMBL" id="MBP0465276.1"/>
    </source>
</evidence>
<comment type="similarity">
    <text evidence="1">Belongs to the UPF0065 (bug) family.</text>
</comment>
<dbReference type="EMBL" id="JAGIYZ010000014">
    <property type="protein sequence ID" value="MBP0465276.1"/>
    <property type="molecule type" value="Genomic_DNA"/>
</dbReference>
<proteinExistence type="inferred from homology"/>
<dbReference type="InterPro" id="IPR042100">
    <property type="entry name" value="Bug_dom1"/>
</dbReference>
<dbReference type="Gene3D" id="3.40.190.150">
    <property type="entry name" value="Bordetella uptake gene, domain 1"/>
    <property type="match status" value="1"/>
</dbReference>
<accession>A0ABS4AVA6</accession>
<dbReference type="Pfam" id="PF03401">
    <property type="entry name" value="TctC"/>
    <property type="match status" value="1"/>
</dbReference>
<comment type="caution">
    <text evidence="3">The sequence shown here is derived from an EMBL/GenBank/DDBJ whole genome shotgun (WGS) entry which is preliminary data.</text>
</comment>
<evidence type="ECO:0000313" key="4">
    <source>
        <dbReference type="Proteomes" id="UP000680815"/>
    </source>
</evidence>
<sequence length="319" mass="33292">MQRRNLLLLAPALLAAPALAQSYPGPVRLIVPFATGGTTDIIARLIAEEMGRRLGTTVIVENRPGAGATLGTGLVARAAPDGTTLLISTISGMAVGHTLYRDRIQWDADRDFAHIATILGTPYLLLVNPQTPMRTVADFVAAAKRPNGVAYATSGIGSVPHLVGLRLAQAAGFELQHIPYRGGSQAATDAIAGTVPSVMDSLTAASAYIRAGSLRALAFTTRERIADFPDIPTFVESGFPDIIADGWAGIAAPAGTPRALQERLAAAIREAMAAPQVARRYAETATLPGRLFLDDAQAFVRAEIAAWAPVVRASGATPG</sequence>
<reference evidence="3 4" key="1">
    <citation type="submission" date="2021-03" db="EMBL/GenBank/DDBJ databases">
        <authorList>
            <person name="So Y."/>
        </authorList>
    </citation>
    <scope>NUCLEOTIDE SEQUENCE [LARGE SCALE GENOMIC DNA]</scope>
    <source>
        <strain evidence="3 4">PWR1</strain>
    </source>
</reference>
<organism evidence="3 4">
    <name type="scientific">Roseomonas nitratireducens</name>
    <dbReference type="NCBI Taxonomy" id="2820810"/>
    <lineage>
        <taxon>Bacteria</taxon>
        <taxon>Pseudomonadati</taxon>
        <taxon>Pseudomonadota</taxon>
        <taxon>Alphaproteobacteria</taxon>
        <taxon>Acetobacterales</taxon>
        <taxon>Roseomonadaceae</taxon>
        <taxon>Roseomonas</taxon>
    </lineage>
</organism>
<dbReference type="RefSeq" id="WP_209352665.1">
    <property type="nucleotide sequence ID" value="NZ_JAGIYZ010000014.1"/>
</dbReference>
<dbReference type="SUPFAM" id="SSF53850">
    <property type="entry name" value="Periplasmic binding protein-like II"/>
    <property type="match status" value="1"/>
</dbReference>
<feature type="signal peptide" evidence="2">
    <location>
        <begin position="1"/>
        <end position="20"/>
    </location>
</feature>
<protein>
    <submittedName>
        <fullName evidence="3">Tripartite tricarboxylate transporter substrate binding protein</fullName>
    </submittedName>
</protein>
<dbReference type="PANTHER" id="PTHR42928:SF5">
    <property type="entry name" value="BLR1237 PROTEIN"/>
    <property type="match status" value="1"/>
</dbReference>
<evidence type="ECO:0000256" key="1">
    <source>
        <dbReference type="ARBA" id="ARBA00006987"/>
    </source>
</evidence>
<feature type="chain" id="PRO_5046267425" evidence="2">
    <location>
        <begin position="21"/>
        <end position="319"/>
    </location>
</feature>
<dbReference type="PIRSF" id="PIRSF017082">
    <property type="entry name" value="YflP"/>
    <property type="match status" value="1"/>
</dbReference>
<gene>
    <name evidence="3" type="ORF">J5Y09_15225</name>
</gene>
<dbReference type="InterPro" id="IPR005064">
    <property type="entry name" value="BUG"/>
</dbReference>
<dbReference type="Proteomes" id="UP000680815">
    <property type="component" value="Unassembled WGS sequence"/>
</dbReference>